<dbReference type="Proteomes" id="UP000254912">
    <property type="component" value="Unassembled WGS sequence"/>
</dbReference>
<accession>A0A288QY68</accession>
<dbReference type="GeneID" id="94546704"/>
<comment type="caution">
    <text evidence="1">The sequence shown here is derived from an EMBL/GenBank/DDBJ whole genome shotgun (WGS) entry which is preliminary data.</text>
</comment>
<keyword evidence="2" id="KW-1185">Reference proteome</keyword>
<name>A0A288QY68_9LACO</name>
<sequence>MTEIFIKNIHPLVSNDFERKIPRQPKDQQEDYLEKYDLHSIFYDVMITDDNYLAFVSPPLYGEYNIWNLAKIEINGQLINGSPEFVEHSRVTNVYYKLSDEYGNALRAQNKAVVDFELGNARGKFEVDTKDFELLRGHNVFGSMTKDTELTWLHDWVEYHVRVDKFDALILFDNNSSKYMITEMSTCLADIPKLKKLIIVPYTVKFGPVAKPGVPIYDSDYGQYTALEMAHQRFLPQAKTFTHVDTDEYIFPLEKGNGIIDSVLSSESAELTLLGYNVLPIFDEKNIKKPLNELRVYDFKYNNINNTPYKYPINDVNVNLKNFGARKYIVDLTRTPRDVQLGVHAPYKWITTSRKILNNVGSAFILDRYTNVKIATNFSINHYRVLSASSWKSSPKRYLYKIDSPIDIPMDYINELINPNNN</sequence>
<dbReference type="AlphaFoldDB" id="A0A288QY68"/>
<protein>
    <submittedName>
        <fullName evidence="1">Uncharacterized protein</fullName>
    </submittedName>
</protein>
<organism evidence="1 2">
    <name type="scientific">Weissella soli</name>
    <dbReference type="NCBI Taxonomy" id="155866"/>
    <lineage>
        <taxon>Bacteria</taxon>
        <taxon>Bacillati</taxon>
        <taxon>Bacillota</taxon>
        <taxon>Bacilli</taxon>
        <taxon>Lactobacillales</taxon>
        <taxon>Lactobacillaceae</taxon>
        <taxon>Weissella</taxon>
    </lineage>
</organism>
<proteinExistence type="predicted"/>
<gene>
    <name evidence="1" type="ORF">DFP99_1584</name>
</gene>
<reference evidence="1 2" key="1">
    <citation type="submission" date="2018-07" db="EMBL/GenBank/DDBJ databases">
        <title>Genomic Encyclopedia of Type Strains, Phase III (KMG-III): the genomes of soil and plant-associated and newly described type strains.</title>
        <authorList>
            <person name="Whitman W."/>
        </authorList>
    </citation>
    <scope>NUCLEOTIDE SEQUENCE [LARGE SCALE GENOMIC DNA]</scope>
    <source>
        <strain evidence="1 2">CECT 7031</strain>
    </source>
</reference>
<dbReference type="EMBL" id="QRAS01000005">
    <property type="protein sequence ID" value="RDL01113.1"/>
    <property type="molecule type" value="Genomic_DNA"/>
</dbReference>
<dbReference type="KEGG" id="wso:WSWS_01520"/>
<evidence type="ECO:0000313" key="2">
    <source>
        <dbReference type="Proteomes" id="UP000254912"/>
    </source>
</evidence>
<evidence type="ECO:0000313" key="1">
    <source>
        <dbReference type="EMBL" id="RDL01113.1"/>
    </source>
</evidence>
<dbReference type="RefSeq" id="WP_070230681.1">
    <property type="nucleotide sequence ID" value="NZ_BJYO01000007.1"/>
</dbReference>